<organism evidence="2 3">
    <name type="scientific">Ovis aries</name>
    <name type="common">Sheep</name>
    <dbReference type="NCBI Taxonomy" id="9940"/>
    <lineage>
        <taxon>Eukaryota</taxon>
        <taxon>Metazoa</taxon>
        <taxon>Chordata</taxon>
        <taxon>Craniata</taxon>
        <taxon>Vertebrata</taxon>
        <taxon>Euteleostomi</taxon>
        <taxon>Mammalia</taxon>
        <taxon>Eutheria</taxon>
        <taxon>Laurasiatheria</taxon>
        <taxon>Artiodactyla</taxon>
        <taxon>Ruminantia</taxon>
        <taxon>Pecora</taxon>
        <taxon>Bovidae</taxon>
        <taxon>Caprinae</taxon>
        <taxon>Ovis</taxon>
    </lineage>
</organism>
<sequence length="178" mass="18845">MWGQMEGGLACKDEFKQSKRKCKGPEARDPRGKPEGQQLGLHRKVHGESGHDRPQDAGPGMSVGPLSTLHSSGTKSPFSQHEAPDSSLGLLAPKQAGSSGRLCTSSKIPIVVGKLMKCQDGVGAQSSEMPLSAFGAHVKSTACLVIARLSFTSSIEMSAVDRFMRDLSSQSRDGTCAY</sequence>
<dbReference type="AlphaFoldDB" id="A0A836A8L9"/>
<dbReference type="Proteomes" id="UP000664991">
    <property type="component" value="Unassembled WGS sequence"/>
</dbReference>
<accession>A0A836A8L9</accession>
<evidence type="ECO:0000313" key="2">
    <source>
        <dbReference type="EMBL" id="KAG5203376.1"/>
    </source>
</evidence>
<feature type="compositionally biased region" description="Basic and acidic residues" evidence="1">
    <location>
        <begin position="11"/>
        <end position="34"/>
    </location>
</feature>
<comment type="caution">
    <text evidence="2">The sequence shown here is derived from an EMBL/GenBank/DDBJ whole genome shotgun (WGS) entry which is preliminary data.</text>
</comment>
<name>A0A836A8L9_SHEEP</name>
<feature type="compositionally biased region" description="Polar residues" evidence="1">
    <location>
        <begin position="68"/>
        <end position="79"/>
    </location>
</feature>
<evidence type="ECO:0000313" key="3">
    <source>
        <dbReference type="Proteomes" id="UP000664991"/>
    </source>
</evidence>
<protein>
    <submittedName>
        <fullName evidence="2">Uncharacterized protein</fullName>
    </submittedName>
</protein>
<gene>
    <name evidence="2" type="ORF">JEQ12_002959</name>
</gene>
<reference evidence="2 3" key="1">
    <citation type="submission" date="2020-12" db="EMBL/GenBank/DDBJ databases">
        <title>De novo assembly of Tibetan sheep genome.</title>
        <authorList>
            <person name="Li X."/>
        </authorList>
    </citation>
    <scope>NUCLEOTIDE SEQUENCE [LARGE SCALE GENOMIC DNA]</scope>
    <source>
        <tissue evidence="2">Heart</tissue>
    </source>
</reference>
<dbReference type="EMBL" id="JAEMGP010000011">
    <property type="protein sequence ID" value="KAG5203376.1"/>
    <property type="molecule type" value="Genomic_DNA"/>
</dbReference>
<feature type="compositionally biased region" description="Basic and acidic residues" evidence="1">
    <location>
        <begin position="46"/>
        <end position="55"/>
    </location>
</feature>
<feature type="region of interest" description="Disordered" evidence="1">
    <location>
        <begin position="1"/>
        <end position="91"/>
    </location>
</feature>
<evidence type="ECO:0000256" key="1">
    <source>
        <dbReference type="SAM" id="MobiDB-lite"/>
    </source>
</evidence>
<proteinExistence type="predicted"/>